<organism evidence="3 4">
    <name type="scientific">Pandoraea apista</name>
    <dbReference type="NCBI Taxonomy" id="93218"/>
    <lineage>
        <taxon>Bacteria</taxon>
        <taxon>Pseudomonadati</taxon>
        <taxon>Pseudomonadota</taxon>
        <taxon>Betaproteobacteria</taxon>
        <taxon>Burkholderiales</taxon>
        <taxon>Burkholderiaceae</taxon>
        <taxon>Pandoraea</taxon>
    </lineage>
</organism>
<feature type="compositionally biased region" description="Low complexity" evidence="1">
    <location>
        <begin position="563"/>
        <end position="576"/>
    </location>
</feature>
<keyword evidence="2 3" id="KW-0812">Transmembrane</keyword>
<feature type="region of interest" description="Disordered" evidence="1">
    <location>
        <begin position="555"/>
        <end position="577"/>
    </location>
</feature>
<evidence type="ECO:0000256" key="2">
    <source>
        <dbReference type="SAM" id="Phobius"/>
    </source>
</evidence>
<gene>
    <name evidence="3" type="ORF">PAP18089_01667</name>
</gene>
<protein>
    <submittedName>
        <fullName evidence="3">Bacteriophage-related tail transmembrane protein</fullName>
    </submittedName>
</protein>
<feature type="transmembrane region" description="Helical" evidence="2">
    <location>
        <begin position="492"/>
        <end position="510"/>
    </location>
</feature>
<evidence type="ECO:0000313" key="4">
    <source>
        <dbReference type="Proteomes" id="UP000364291"/>
    </source>
</evidence>
<accession>A0A5E5P3E2</accession>
<dbReference type="Proteomes" id="UP000364291">
    <property type="component" value="Unassembled WGS sequence"/>
</dbReference>
<name>A0A5E5P3E2_9BURK</name>
<dbReference type="AlphaFoldDB" id="A0A5E5P3E2"/>
<keyword evidence="2" id="KW-1133">Transmembrane helix</keyword>
<keyword evidence="2" id="KW-0472">Membrane</keyword>
<dbReference type="OrthoDB" id="8019720at2"/>
<feature type="transmembrane region" description="Helical" evidence="2">
    <location>
        <begin position="468"/>
        <end position="486"/>
    </location>
</feature>
<dbReference type="EMBL" id="CABPSX010000002">
    <property type="protein sequence ID" value="VVG70703.1"/>
    <property type="molecule type" value="Genomic_DNA"/>
</dbReference>
<proteinExistence type="predicted"/>
<evidence type="ECO:0000313" key="3">
    <source>
        <dbReference type="EMBL" id="VVG70703.1"/>
    </source>
</evidence>
<reference evidence="3 4" key="1">
    <citation type="submission" date="2019-08" db="EMBL/GenBank/DDBJ databases">
        <authorList>
            <person name="Peeters C."/>
        </authorList>
    </citation>
    <scope>NUCLEOTIDE SEQUENCE [LARGE SCALE GENOMIC DNA]</scope>
    <source>
        <strain evidence="3 4">LMG 18089</strain>
    </source>
</reference>
<sequence>MFEAYSIGIRVRLVNLATQGLTLLGKDILKTHGQAVQLEKQLNALKLAGTGYAAMKIGDGMLGALTKTVQVSKEYTRQLSLMGAAGMSQKEIAEATAAAWKTSRDVQTSSAAENLAVIRELRSSFGLHHMDEAYSVLPMLMRTSAVIQAQTGKSDPHLPFEMVKTVELTSKGALTLEKLQRGLDMQAQALISSGGTLNANDFLMAAKYAKTSALTLSDEYKYMILPTLMQELKSKGGGAQSAGTITERLRTMIVGGQIPQQDIQNWIDAKLIRTDRVVPNKHGIGYKLLPGAIVGSDEPDFDLYHWAQRYGKEGVANLMRSKGLTEEQAITALSKQVNKNFGFSTFLMKSLQFDRDKELIQATPSSYKAYQSLMQTNPQLAEMAIQKQWENVQARIGFEVLPRLIPYMIKFANILDGVSQWMQKNGAMTTKLVFGLGTLGIGLDLLGRTLMAAGIIKFLGLGPMIGRFFGIIGTGLLWLGRVLLIAGRALLLNPIGLVLTGIAVAAYFLWKNWDEIGPKLTAAWETVRSSLGAVADWIVSKWKWVKSLLPFGGDDKESTSPATPGTQSGSGQTDTTVRYESRHIATRDQSQRPFKASLYLTESGRREIASSTSAIQAREVSRPLGSGMYDVGLGLPPVGMNYAK</sequence>
<dbReference type="RefSeq" id="WP_150728590.1">
    <property type="nucleotide sequence ID" value="NZ_CABPSX010000002.1"/>
</dbReference>
<evidence type="ECO:0000256" key="1">
    <source>
        <dbReference type="SAM" id="MobiDB-lite"/>
    </source>
</evidence>